<dbReference type="SUPFAM" id="SSF56112">
    <property type="entry name" value="Protein kinase-like (PK-like)"/>
    <property type="match status" value="1"/>
</dbReference>
<dbReference type="PANTHER" id="PTHR43895:SF123">
    <property type="entry name" value="NON-SPECIFIC SERINE_THREONINE PROTEIN KINASE"/>
    <property type="match status" value="1"/>
</dbReference>
<dbReference type="Pfam" id="PF00069">
    <property type="entry name" value="Pkinase"/>
    <property type="match status" value="1"/>
</dbReference>
<gene>
    <name evidence="12" type="primary">LOC104594281</name>
</gene>
<dbReference type="AlphaFoldDB" id="A0A1U7ZGD8"/>
<dbReference type="FunFam" id="1.10.510.10:FF:000279">
    <property type="entry name" value="Non-specific serine/threonine protein kinase"/>
    <property type="match status" value="1"/>
</dbReference>
<keyword evidence="7" id="KW-0067">ATP-binding</keyword>
<keyword evidence="5" id="KW-0547">Nucleotide-binding</keyword>
<dbReference type="SMART" id="SM00220">
    <property type="entry name" value="S_TKc"/>
    <property type="match status" value="1"/>
</dbReference>
<keyword evidence="6" id="KW-0418">Kinase</keyword>
<dbReference type="Gene3D" id="1.10.510.10">
    <property type="entry name" value="Transferase(Phosphotransferase) domain 1"/>
    <property type="match status" value="1"/>
</dbReference>
<proteinExistence type="inferred from homology"/>
<dbReference type="PANTHER" id="PTHR43895">
    <property type="entry name" value="CALCIUM/CALMODULIN-DEPENDENT PROTEIN KINASE KINASE-RELATED"/>
    <property type="match status" value="1"/>
</dbReference>
<evidence type="ECO:0000256" key="3">
    <source>
        <dbReference type="ARBA" id="ARBA00022527"/>
    </source>
</evidence>
<evidence type="ECO:0000256" key="10">
    <source>
        <dbReference type="ARBA" id="ARBA00048679"/>
    </source>
</evidence>
<keyword evidence="11" id="KW-1185">Reference proteome</keyword>
<dbReference type="GO" id="GO:0004674">
    <property type="term" value="F:protein serine/threonine kinase activity"/>
    <property type="evidence" value="ECO:0000318"/>
    <property type="project" value="GO_Central"/>
</dbReference>
<dbReference type="PROSITE" id="PS50816">
    <property type="entry name" value="NAF"/>
    <property type="match status" value="1"/>
</dbReference>
<keyword evidence="8" id="KW-0464">Manganese</keyword>
<sequence>MKQLNRVGKYEFGSVLGRGSFGKVYLARDVETGEKRAIKVLNKDRVVKEKMTDQIKREISIMKLVRHPNVVHLFEVMASKTKIYFVMEYVTGGELLTKVSKQGKLREDEARKYFQQLISAVDYCHSKGVYHRDLKLENLLLDEDCNLKISDFGLSASPQQIREDGLLYTTCGTPNYVAPEVIDDRGYDGAKADLWSCGVVLFVLMAGYLPFDEPSLSNLYNKICKADFTCPYWFSSEARMLINRILEPDPEKRISISHVLECSWFKKGYKPVRFEDQKAVVSSETDLLFSNSSKEKGISMKIKLDFECFEDLGLNHTRRDDIASEQKEPKKRKPSVLNAFDIISLSEGLNLSGLFEKEQGGKREMRFALRCSASEIMEKMEESAKPLGFNVKRLDYMMQLEGCDMGQRGLLSICTEVFEVSPSLFVVEMKKARGDTLEFDKFYESYSTALRARSLEFGVQK</sequence>
<organism evidence="11 12">
    <name type="scientific">Nelumbo nucifera</name>
    <name type="common">Sacred lotus</name>
    <dbReference type="NCBI Taxonomy" id="4432"/>
    <lineage>
        <taxon>Eukaryota</taxon>
        <taxon>Viridiplantae</taxon>
        <taxon>Streptophyta</taxon>
        <taxon>Embryophyta</taxon>
        <taxon>Tracheophyta</taxon>
        <taxon>Spermatophyta</taxon>
        <taxon>Magnoliopsida</taxon>
        <taxon>Proteales</taxon>
        <taxon>Nelumbonaceae</taxon>
        <taxon>Nelumbo</taxon>
    </lineage>
</organism>
<dbReference type="FunFam" id="3.30.200.20:FF:000096">
    <property type="entry name" value="Non-specific serine/threonine protein kinase"/>
    <property type="match status" value="1"/>
</dbReference>
<dbReference type="OrthoDB" id="193931at2759"/>
<dbReference type="GeneID" id="104594281"/>
<dbReference type="KEGG" id="nnu:104594281"/>
<evidence type="ECO:0000256" key="6">
    <source>
        <dbReference type="ARBA" id="ARBA00022777"/>
    </source>
</evidence>
<evidence type="ECO:0000313" key="11">
    <source>
        <dbReference type="Proteomes" id="UP000189703"/>
    </source>
</evidence>
<dbReference type="CDD" id="cd12195">
    <property type="entry name" value="CIPK_C"/>
    <property type="match status" value="1"/>
</dbReference>
<dbReference type="Pfam" id="PF03822">
    <property type="entry name" value="NAF"/>
    <property type="match status" value="1"/>
</dbReference>
<evidence type="ECO:0000313" key="12">
    <source>
        <dbReference type="RefSeq" id="XP_010252812.1"/>
    </source>
</evidence>
<comment type="catalytic activity">
    <reaction evidence="9">
        <text>L-threonyl-[protein] + ATP = O-phospho-L-threonyl-[protein] + ADP + H(+)</text>
        <dbReference type="Rhea" id="RHEA:46608"/>
        <dbReference type="Rhea" id="RHEA-COMP:11060"/>
        <dbReference type="Rhea" id="RHEA-COMP:11605"/>
        <dbReference type="ChEBI" id="CHEBI:15378"/>
        <dbReference type="ChEBI" id="CHEBI:30013"/>
        <dbReference type="ChEBI" id="CHEBI:30616"/>
        <dbReference type="ChEBI" id="CHEBI:61977"/>
        <dbReference type="ChEBI" id="CHEBI:456216"/>
        <dbReference type="EC" id="2.7.11.1"/>
    </reaction>
</comment>
<evidence type="ECO:0000256" key="2">
    <source>
        <dbReference type="ARBA" id="ARBA00012513"/>
    </source>
</evidence>
<comment type="catalytic activity">
    <reaction evidence="10">
        <text>L-seryl-[protein] + ATP = O-phospho-L-seryl-[protein] + ADP + H(+)</text>
        <dbReference type="Rhea" id="RHEA:17989"/>
        <dbReference type="Rhea" id="RHEA-COMP:9863"/>
        <dbReference type="Rhea" id="RHEA-COMP:11604"/>
        <dbReference type="ChEBI" id="CHEBI:15378"/>
        <dbReference type="ChEBI" id="CHEBI:29999"/>
        <dbReference type="ChEBI" id="CHEBI:30616"/>
        <dbReference type="ChEBI" id="CHEBI:83421"/>
        <dbReference type="ChEBI" id="CHEBI:456216"/>
        <dbReference type="EC" id="2.7.11.1"/>
    </reaction>
</comment>
<dbReference type="InterPro" id="IPR000719">
    <property type="entry name" value="Prot_kinase_dom"/>
</dbReference>
<dbReference type="OMA" id="ILESSWF"/>
<dbReference type="PROSITE" id="PS00107">
    <property type="entry name" value="PROTEIN_KINASE_ATP"/>
    <property type="match status" value="1"/>
</dbReference>
<accession>A0A1U7ZGD8</accession>
<dbReference type="InterPro" id="IPR004041">
    <property type="entry name" value="NAF_dom"/>
</dbReference>
<dbReference type="PROSITE" id="PS00108">
    <property type="entry name" value="PROTEIN_KINASE_ST"/>
    <property type="match status" value="1"/>
</dbReference>
<keyword evidence="3" id="KW-0723">Serine/threonine-protein kinase</keyword>
<evidence type="ECO:0000256" key="4">
    <source>
        <dbReference type="ARBA" id="ARBA00022679"/>
    </source>
</evidence>
<evidence type="ECO:0000256" key="5">
    <source>
        <dbReference type="ARBA" id="ARBA00022741"/>
    </source>
</evidence>
<dbReference type="PROSITE" id="PS50011">
    <property type="entry name" value="PROTEIN_KINASE_DOM"/>
    <property type="match status" value="1"/>
</dbReference>
<dbReference type="GO" id="GO:0005524">
    <property type="term" value="F:ATP binding"/>
    <property type="evidence" value="ECO:0007669"/>
    <property type="project" value="UniProtKB-UniRule"/>
</dbReference>
<dbReference type="InterPro" id="IPR008271">
    <property type="entry name" value="Ser/Thr_kinase_AS"/>
</dbReference>
<dbReference type="GO" id="GO:0007165">
    <property type="term" value="P:signal transduction"/>
    <property type="evidence" value="ECO:0000318"/>
    <property type="project" value="GO_Central"/>
</dbReference>
<name>A0A1U7ZGD8_NELNU</name>
<dbReference type="RefSeq" id="XP_010252812.1">
    <property type="nucleotide sequence ID" value="XM_010254510.2"/>
</dbReference>
<comment type="similarity">
    <text evidence="1">Belongs to the protein kinase superfamily. CAMK Ser/Thr protein kinase family. SNF1 subfamily.</text>
</comment>
<keyword evidence="4" id="KW-0808">Transferase</keyword>
<evidence type="ECO:0000256" key="7">
    <source>
        <dbReference type="ARBA" id="ARBA00022840"/>
    </source>
</evidence>
<dbReference type="InterPro" id="IPR018451">
    <property type="entry name" value="NAF/FISL_domain"/>
</dbReference>
<protein>
    <recommendedName>
        <fullName evidence="2">non-specific serine/threonine protein kinase</fullName>
        <ecNumber evidence="2">2.7.11.1</ecNumber>
    </recommendedName>
</protein>
<evidence type="ECO:0000256" key="1">
    <source>
        <dbReference type="ARBA" id="ARBA00006234"/>
    </source>
</evidence>
<dbReference type="eggNOG" id="KOG0583">
    <property type="taxonomic scope" value="Eukaryota"/>
</dbReference>
<dbReference type="Gene3D" id="3.30.310.80">
    <property type="entry name" value="Kinase associated domain 1, KA1"/>
    <property type="match status" value="1"/>
</dbReference>
<dbReference type="FunFam" id="3.30.310.80:FF:000005">
    <property type="entry name" value="Non-specific serine/threonine protein kinase"/>
    <property type="match status" value="1"/>
</dbReference>
<dbReference type="STRING" id="4432.A0A1U7ZGD8"/>
<evidence type="ECO:0000256" key="9">
    <source>
        <dbReference type="ARBA" id="ARBA00047899"/>
    </source>
</evidence>
<dbReference type="Proteomes" id="UP000189703">
    <property type="component" value="Unplaced"/>
</dbReference>
<dbReference type="InterPro" id="IPR011009">
    <property type="entry name" value="Kinase-like_dom_sf"/>
</dbReference>
<reference evidence="12" key="1">
    <citation type="submission" date="2025-08" db="UniProtKB">
        <authorList>
            <consortium name="RefSeq"/>
        </authorList>
    </citation>
    <scope>IDENTIFICATION</scope>
</reference>
<dbReference type="GO" id="GO:0106310">
    <property type="term" value="F:protein serine kinase activity"/>
    <property type="evidence" value="ECO:0007669"/>
    <property type="project" value="RHEA"/>
</dbReference>
<evidence type="ECO:0000256" key="8">
    <source>
        <dbReference type="ARBA" id="ARBA00023211"/>
    </source>
</evidence>
<dbReference type="EC" id="2.7.11.1" evidence="2"/>
<dbReference type="InterPro" id="IPR017441">
    <property type="entry name" value="Protein_kinase_ATP_BS"/>
</dbReference>